<dbReference type="GO" id="GO:0005684">
    <property type="term" value="C:U2-type spliceosomal complex"/>
    <property type="evidence" value="ECO:0007669"/>
    <property type="project" value="TreeGrafter"/>
</dbReference>
<protein>
    <submittedName>
        <fullName evidence="8">RING finger domain-containing protein containing protein</fullName>
    </submittedName>
</protein>
<feature type="compositionally biased region" description="Acidic residues" evidence="5">
    <location>
        <begin position="339"/>
        <end position="355"/>
    </location>
</feature>
<proteinExistence type="predicted"/>
<dbReference type="SMART" id="SM00184">
    <property type="entry name" value="RING"/>
    <property type="match status" value="1"/>
</dbReference>
<feature type="region of interest" description="Disordered" evidence="5">
    <location>
        <begin position="333"/>
        <end position="355"/>
    </location>
</feature>
<evidence type="ECO:0000259" key="6">
    <source>
        <dbReference type="PROSITE" id="PS50089"/>
    </source>
</evidence>
<dbReference type="FunFam" id="3.30.40.10:FF:000045">
    <property type="entry name" value="RING finger protein 113A"/>
    <property type="match status" value="1"/>
</dbReference>
<dbReference type="InterPro" id="IPR017907">
    <property type="entry name" value="Znf_RING_CS"/>
</dbReference>
<dbReference type="PROSITE" id="PS50103">
    <property type="entry name" value="ZF_C3H1"/>
    <property type="match status" value="1"/>
</dbReference>
<dbReference type="SUPFAM" id="SSF57850">
    <property type="entry name" value="RING/U-box"/>
    <property type="match status" value="1"/>
</dbReference>
<dbReference type="EMBL" id="GL832960">
    <property type="protein sequence ID" value="EGD81974.1"/>
    <property type="molecule type" value="Genomic_DNA"/>
</dbReference>
<dbReference type="AlphaFoldDB" id="F2U2Y0"/>
<dbReference type="InterPro" id="IPR000571">
    <property type="entry name" value="Znf_CCCH"/>
</dbReference>
<gene>
    <name evidence="8" type="ORF">PTSG_02658</name>
</gene>
<dbReference type="Gene3D" id="3.30.40.10">
    <property type="entry name" value="Zinc/RING finger domain, C3HC4 (zinc finger)"/>
    <property type="match status" value="1"/>
</dbReference>
<dbReference type="STRING" id="946362.F2U2Y0"/>
<feature type="region of interest" description="Disordered" evidence="5">
    <location>
        <begin position="1"/>
        <end position="43"/>
    </location>
</feature>
<feature type="compositionally biased region" description="Low complexity" evidence="5">
    <location>
        <begin position="29"/>
        <end position="40"/>
    </location>
</feature>
<dbReference type="InterPro" id="IPR013083">
    <property type="entry name" value="Znf_RING/FYVE/PHD"/>
</dbReference>
<evidence type="ECO:0000256" key="4">
    <source>
        <dbReference type="PROSITE-ProRule" id="PRU00723"/>
    </source>
</evidence>
<dbReference type="PROSITE" id="PS00518">
    <property type="entry name" value="ZF_RING_1"/>
    <property type="match status" value="1"/>
</dbReference>
<dbReference type="GO" id="GO:0008270">
    <property type="term" value="F:zinc ion binding"/>
    <property type="evidence" value="ECO:0007669"/>
    <property type="project" value="UniProtKB-KW"/>
</dbReference>
<reference evidence="8" key="1">
    <citation type="submission" date="2009-08" db="EMBL/GenBank/DDBJ databases">
        <title>Annotation of Salpingoeca rosetta.</title>
        <authorList>
            <consortium name="The Broad Institute Genome Sequencing Platform"/>
            <person name="Russ C."/>
            <person name="Cuomo C."/>
            <person name="Burger G."/>
            <person name="Gray M.W."/>
            <person name="Holland P.W.H."/>
            <person name="King N."/>
            <person name="Lang F.B.F."/>
            <person name="Roger A.J."/>
            <person name="Ruiz-Trillo I."/>
            <person name="Young S.K."/>
            <person name="Zeng Q."/>
            <person name="Gargeya S."/>
            <person name="Alvarado L."/>
            <person name="Berlin A."/>
            <person name="Chapman S.B."/>
            <person name="Chen Z."/>
            <person name="Freedman E."/>
            <person name="Gellesch M."/>
            <person name="Goldberg J."/>
            <person name="Griggs A."/>
            <person name="Gujja S."/>
            <person name="Heilman E."/>
            <person name="Heiman D."/>
            <person name="Howarth C."/>
            <person name="Mehta T."/>
            <person name="Neiman D."/>
            <person name="Pearson M."/>
            <person name="Roberts A."/>
            <person name="Saif S."/>
            <person name="Shea T."/>
            <person name="Shenoy N."/>
            <person name="Sisk P."/>
            <person name="Stolte C."/>
            <person name="Sykes S."/>
            <person name="White J."/>
            <person name="Yandava C."/>
            <person name="Haas B."/>
            <person name="Nusbaum C."/>
            <person name="Birren B."/>
        </authorList>
    </citation>
    <scope>NUCLEOTIDE SEQUENCE [LARGE SCALE GENOMIC DNA]</scope>
    <source>
        <strain evidence="8">ATCC 50818</strain>
    </source>
</reference>
<keyword evidence="1 4" id="KW-0479">Metal-binding</keyword>
<feature type="domain" description="C3H1-type" evidence="7">
    <location>
        <begin position="209"/>
        <end position="237"/>
    </location>
</feature>
<feature type="zinc finger region" description="C3H1-type" evidence="4">
    <location>
        <begin position="209"/>
        <end position="237"/>
    </location>
</feature>
<dbReference type="RefSeq" id="XP_004996157.1">
    <property type="nucleotide sequence ID" value="XM_004996100.1"/>
</dbReference>
<keyword evidence="3 4" id="KW-0862">Zinc</keyword>
<organism evidence="9">
    <name type="scientific">Salpingoeca rosetta (strain ATCC 50818 / BSB-021)</name>
    <dbReference type="NCBI Taxonomy" id="946362"/>
    <lineage>
        <taxon>Eukaryota</taxon>
        <taxon>Choanoflagellata</taxon>
        <taxon>Craspedida</taxon>
        <taxon>Salpingoecidae</taxon>
        <taxon>Salpingoeca</taxon>
    </lineage>
</organism>
<dbReference type="InterPro" id="IPR001841">
    <property type="entry name" value="Znf_RING"/>
</dbReference>
<evidence type="ECO:0000313" key="9">
    <source>
        <dbReference type="Proteomes" id="UP000007799"/>
    </source>
</evidence>
<dbReference type="KEGG" id="sre:PTSG_02658"/>
<evidence type="ECO:0000256" key="5">
    <source>
        <dbReference type="SAM" id="MobiDB-lite"/>
    </source>
</evidence>
<dbReference type="eggNOG" id="KOG1813">
    <property type="taxonomic scope" value="Eukaryota"/>
</dbReference>
<name>F2U2Y0_SALR5</name>
<dbReference type="InterPro" id="IPR036855">
    <property type="entry name" value="Znf_CCCH_sf"/>
</dbReference>
<dbReference type="PROSITE" id="PS50089">
    <property type="entry name" value="ZF_RING_2"/>
    <property type="match status" value="1"/>
</dbReference>
<dbReference type="PANTHER" id="PTHR12930:SF0">
    <property type="entry name" value="RING FINGER PROTEIN 113B"/>
    <property type="match status" value="1"/>
</dbReference>
<keyword evidence="9" id="KW-1185">Reference proteome</keyword>
<dbReference type="Gene3D" id="4.10.1000.10">
    <property type="entry name" value="Zinc finger, CCCH-type"/>
    <property type="match status" value="1"/>
</dbReference>
<evidence type="ECO:0000256" key="1">
    <source>
        <dbReference type="ARBA" id="ARBA00022723"/>
    </source>
</evidence>
<dbReference type="Pfam" id="PF00642">
    <property type="entry name" value="zf-CCCH"/>
    <property type="match status" value="1"/>
</dbReference>
<dbReference type="InParanoid" id="F2U2Y0"/>
<dbReference type="OrthoDB" id="25761at2759"/>
<dbReference type="PANTHER" id="PTHR12930">
    <property type="entry name" value="ZINC FINGER PROTEIN 183"/>
    <property type="match status" value="1"/>
</dbReference>
<dbReference type="Pfam" id="PF13923">
    <property type="entry name" value="zf-C3HC4_2"/>
    <property type="match status" value="1"/>
</dbReference>
<dbReference type="SMART" id="SM00356">
    <property type="entry name" value="ZnF_C3H1"/>
    <property type="match status" value="1"/>
</dbReference>
<dbReference type="CDD" id="cd16539">
    <property type="entry name" value="RING-HC_RNF113A_B"/>
    <property type="match status" value="1"/>
</dbReference>
<dbReference type="GeneID" id="16076745"/>
<accession>F2U2Y0</accession>
<dbReference type="SUPFAM" id="SSF90229">
    <property type="entry name" value="CCCH zinc finger"/>
    <property type="match status" value="1"/>
</dbReference>
<evidence type="ECO:0000256" key="2">
    <source>
        <dbReference type="ARBA" id="ARBA00022771"/>
    </source>
</evidence>
<dbReference type="OMA" id="WQLEADH"/>
<evidence type="ECO:0000259" key="7">
    <source>
        <dbReference type="PROSITE" id="PS50103"/>
    </source>
</evidence>
<evidence type="ECO:0000256" key="3">
    <source>
        <dbReference type="ARBA" id="ARBA00022833"/>
    </source>
</evidence>
<dbReference type="Proteomes" id="UP000007799">
    <property type="component" value="Unassembled WGS sequence"/>
</dbReference>
<sequence>MMTDKQEEKSKAEAAQAAEVAEAKKGIDGTDATTTATGSDTLKKAGGAASCVFIKKKKRAKGTRANTRKRTTVQALAAEDDDIDEGALLEKRSKPVRGIGATTTKSKSKDDSLTVTYKSSRSKEFAGPKDMGATAELTIDTERDRDAQAVFERSQQQPGEEGEGMYRGLSAYRQLNQRKETVAGNAFKGVTSKGPVRAPLNIRSTVRWDYQPDICKDYKETGYCGFGDTCKFLHDRSDYKHGWQIDREIERGEYGKVDVRQYEIESDSDDEDELPFACFICRERFTHPVVTKCKHYFCEKCLLEHFRKSMNCPVCNEKTGGFFQPAKDIIERQKQLEDNGSDDNDEDDDDGNDSD</sequence>
<evidence type="ECO:0000313" key="8">
    <source>
        <dbReference type="EMBL" id="EGD81974.1"/>
    </source>
</evidence>
<dbReference type="FunCoup" id="F2U2Y0">
    <property type="interactions" value="1018"/>
</dbReference>
<dbReference type="InterPro" id="IPR039971">
    <property type="entry name" value="CWC24-like"/>
</dbReference>
<feature type="compositionally biased region" description="Basic and acidic residues" evidence="5">
    <location>
        <begin position="1"/>
        <end position="12"/>
    </location>
</feature>
<keyword evidence="2 4" id="KW-0863">Zinc-finger</keyword>
<feature type="domain" description="RING-type" evidence="6">
    <location>
        <begin position="278"/>
        <end position="316"/>
    </location>
</feature>
<dbReference type="GO" id="GO:0034247">
    <property type="term" value="P:snoRNA splicing"/>
    <property type="evidence" value="ECO:0007669"/>
    <property type="project" value="TreeGrafter"/>
</dbReference>